<keyword evidence="2" id="KW-1185">Reference proteome</keyword>
<evidence type="ECO:0000313" key="2">
    <source>
        <dbReference type="Proteomes" id="UP000249057"/>
    </source>
</evidence>
<organism evidence="1 2">
    <name type="scientific">Aspergillus brunneoviolaceus CBS 621.78</name>
    <dbReference type="NCBI Taxonomy" id="1450534"/>
    <lineage>
        <taxon>Eukaryota</taxon>
        <taxon>Fungi</taxon>
        <taxon>Dikarya</taxon>
        <taxon>Ascomycota</taxon>
        <taxon>Pezizomycotina</taxon>
        <taxon>Eurotiomycetes</taxon>
        <taxon>Eurotiomycetidae</taxon>
        <taxon>Eurotiales</taxon>
        <taxon>Aspergillaceae</taxon>
        <taxon>Aspergillus</taxon>
        <taxon>Aspergillus subgen. Circumdati</taxon>
    </lineage>
</organism>
<dbReference type="Proteomes" id="UP000249057">
    <property type="component" value="Unassembled WGS sequence"/>
</dbReference>
<gene>
    <name evidence="1" type="ORF">BO95DRAFT_446533</name>
</gene>
<protein>
    <submittedName>
        <fullName evidence="1">Uncharacterized protein</fullName>
    </submittedName>
</protein>
<accession>A0ACD1FY34</accession>
<reference evidence="1" key="1">
    <citation type="submission" date="2018-02" db="EMBL/GenBank/DDBJ databases">
        <title>The genomes of Aspergillus section Nigri reveals drivers in fungal speciation.</title>
        <authorList>
            <consortium name="DOE Joint Genome Institute"/>
            <person name="Vesth T.C."/>
            <person name="Nybo J."/>
            <person name="Theobald S."/>
            <person name="Brandl J."/>
            <person name="Frisvad J.C."/>
            <person name="Nielsen K.F."/>
            <person name="Lyhne E.K."/>
            <person name="Kogle M.E."/>
            <person name="Kuo A."/>
            <person name="Riley R."/>
            <person name="Clum A."/>
            <person name="Nolan M."/>
            <person name="Lipzen A."/>
            <person name="Salamov A."/>
            <person name="Henrissat B."/>
            <person name="Wiebenga A."/>
            <person name="De vries R.P."/>
            <person name="Grigoriev I.V."/>
            <person name="Mortensen U.H."/>
            <person name="Andersen M.R."/>
            <person name="Baker S.E."/>
        </authorList>
    </citation>
    <scope>NUCLEOTIDE SEQUENCE</scope>
    <source>
        <strain evidence="1">CBS 621.78</strain>
    </source>
</reference>
<evidence type="ECO:0000313" key="1">
    <source>
        <dbReference type="EMBL" id="RAH41922.1"/>
    </source>
</evidence>
<dbReference type="EMBL" id="KZ825381">
    <property type="protein sequence ID" value="RAH41922.1"/>
    <property type="molecule type" value="Genomic_DNA"/>
</dbReference>
<sequence>MHITVFPPPSLPLSIPLFIPLLQAPPPFFLEQYSESRSLPSSPLLYPPLVSPCLFKIFYSSFPLVAPTCA</sequence>
<name>A0ACD1FY34_9EURO</name>
<proteinExistence type="predicted"/>